<keyword evidence="1" id="KW-0732">Signal</keyword>
<dbReference type="AlphaFoldDB" id="A0A4Y7RLU2"/>
<dbReference type="Proteomes" id="UP000297597">
    <property type="component" value="Unassembled WGS sequence"/>
</dbReference>
<reference evidence="2 3" key="1">
    <citation type="journal article" date="2018" name="Environ. Microbiol.">
        <title>Novel energy conservation strategies and behaviour of Pelotomaculum schinkii driving syntrophic propionate catabolism.</title>
        <authorList>
            <person name="Hidalgo-Ahumada C.A.P."/>
            <person name="Nobu M.K."/>
            <person name="Narihiro T."/>
            <person name="Tamaki H."/>
            <person name="Liu W.T."/>
            <person name="Kamagata Y."/>
            <person name="Stams A.J.M."/>
            <person name="Imachi H."/>
            <person name="Sousa D.Z."/>
        </authorList>
    </citation>
    <scope>NUCLEOTIDE SEQUENCE [LARGE SCALE GENOMIC DNA]</scope>
    <source>
        <strain evidence="2 3">MGP</strain>
    </source>
</reference>
<name>A0A4Y7RLU2_9FIRM</name>
<sequence>MKLIRILLLVVFCFTCFAVPSFAVEKGQIDYKSLSGELISDKIAKLILEDAKKGNKDALNFLAGLDVFDNSKANDALLSMKGKDGKYVFPDGSYIEVGTTISTVESAEPKAVTSSSNTSITATSTHDHQAQCEKYLGVGIGNVNFGAYFIYCQYWVNTDNTVDYIYSRDRQQSVPPLTITCRGTSPAAYHGNFLDIYGSFDWNISGGGGSTWGALLVCFPNPNNNYIGRTY</sequence>
<protein>
    <submittedName>
        <fullName evidence="2">Uncharacterized protein</fullName>
    </submittedName>
</protein>
<gene>
    <name evidence="2" type="ORF">Pmgp_03256</name>
</gene>
<evidence type="ECO:0000313" key="2">
    <source>
        <dbReference type="EMBL" id="TEB09267.1"/>
    </source>
</evidence>
<dbReference type="RefSeq" id="WP_134215255.1">
    <property type="nucleotide sequence ID" value="NZ_QFFZ01000053.1"/>
</dbReference>
<organism evidence="2 3">
    <name type="scientific">Pelotomaculum propionicicum</name>
    <dbReference type="NCBI Taxonomy" id="258475"/>
    <lineage>
        <taxon>Bacteria</taxon>
        <taxon>Bacillati</taxon>
        <taxon>Bacillota</taxon>
        <taxon>Clostridia</taxon>
        <taxon>Eubacteriales</taxon>
        <taxon>Desulfotomaculaceae</taxon>
        <taxon>Pelotomaculum</taxon>
    </lineage>
</organism>
<accession>A0A4Y7RLU2</accession>
<evidence type="ECO:0000313" key="3">
    <source>
        <dbReference type="Proteomes" id="UP000297597"/>
    </source>
</evidence>
<proteinExistence type="predicted"/>
<comment type="caution">
    <text evidence="2">The sequence shown here is derived from an EMBL/GenBank/DDBJ whole genome shotgun (WGS) entry which is preliminary data.</text>
</comment>
<evidence type="ECO:0000256" key="1">
    <source>
        <dbReference type="SAM" id="SignalP"/>
    </source>
</evidence>
<feature type="signal peptide" evidence="1">
    <location>
        <begin position="1"/>
        <end position="23"/>
    </location>
</feature>
<dbReference type="EMBL" id="QFFZ01000053">
    <property type="protein sequence ID" value="TEB09267.1"/>
    <property type="molecule type" value="Genomic_DNA"/>
</dbReference>
<feature type="chain" id="PRO_5021305590" evidence="1">
    <location>
        <begin position="24"/>
        <end position="231"/>
    </location>
</feature>
<keyword evidence="3" id="KW-1185">Reference proteome</keyword>